<accession>A0A0A9HPR0</accession>
<sequence>MSFMKNIPLQVLKLPIIQSKHLCNHLNKDTIVSTTLIQHKSLTDIH</sequence>
<protein>
    <submittedName>
        <fullName evidence="1">Uncharacterized protein</fullName>
    </submittedName>
</protein>
<reference evidence="1" key="2">
    <citation type="journal article" date="2015" name="Data Brief">
        <title>Shoot transcriptome of the giant reed, Arundo donax.</title>
        <authorList>
            <person name="Barrero R.A."/>
            <person name="Guerrero F.D."/>
            <person name="Moolhuijzen P."/>
            <person name="Goolsby J.A."/>
            <person name="Tidwell J."/>
            <person name="Bellgard S.E."/>
            <person name="Bellgard M.I."/>
        </authorList>
    </citation>
    <scope>NUCLEOTIDE SEQUENCE</scope>
    <source>
        <tissue evidence="1">Shoot tissue taken approximately 20 cm above the soil surface</tissue>
    </source>
</reference>
<name>A0A0A9HPR0_ARUDO</name>
<dbReference type="EMBL" id="GBRH01162988">
    <property type="protein sequence ID" value="JAE34908.1"/>
    <property type="molecule type" value="Transcribed_RNA"/>
</dbReference>
<dbReference type="AlphaFoldDB" id="A0A0A9HPR0"/>
<evidence type="ECO:0000313" key="1">
    <source>
        <dbReference type="EMBL" id="JAE34908.1"/>
    </source>
</evidence>
<reference evidence="1" key="1">
    <citation type="submission" date="2014-09" db="EMBL/GenBank/DDBJ databases">
        <authorList>
            <person name="Magalhaes I.L.F."/>
            <person name="Oliveira U."/>
            <person name="Santos F.R."/>
            <person name="Vidigal T.H.D.A."/>
            <person name="Brescovit A.D."/>
            <person name="Santos A.J."/>
        </authorList>
    </citation>
    <scope>NUCLEOTIDE SEQUENCE</scope>
    <source>
        <tissue evidence="1">Shoot tissue taken approximately 20 cm above the soil surface</tissue>
    </source>
</reference>
<organism evidence="1">
    <name type="scientific">Arundo donax</name>
    <name type="common">Giant reed</name>
    <name type="synonym">Donax arundinaceus</name>
    <dbReference type="NCBI Taxonomy" id="35708"/>
    <lineage>
        <taxon>Eukaryota</taxon>
        <taxon>Viridiplantae</taxon>
        <taxon>Streptophyta</taxon>
        <taxon>Embryophyta</taxon>
        <taxon>Tracheophyta</taxon>
        <taxon>Spermatophyta</taxon>
        <taxon>Magnoliopsida</taxon>
        <taxon>Liliopsida</taxon>
        <taxon>Poales</taxon>
        <taxon>Poaceae</taxon>
        <taxon>PACMAD clade</taxon>
        <taxon>Arundinoideae</taxon>
        <taxon>Arundineae</taxon>
        <taxon>Arundo</taxon>
    </lineage>
</organism>
<proteinExistence type="predicted"/>